<gene>
    <name evidence="1" type="ORF">MC7420_623</name>
</gene>
<dbReference type="HOGENOM" id="CLU_2567952_0_0_3"/>
<sequence>MTFPGSLIWARDFFLALVGKPHPAFFRCYVHRDEGVFPNVGVGFTIIVFFRPDLTKPAPREGFSCDCTDWFCLGSVQSLLS</sequence>
<accession>B4VLG2</accession>
<dbReference type="EMBL" id="DS989844">
    <property type="protein sequence ID" value="EDX77486.1"/>
    <property type="molecule type" value="Genomic_DNA"/>
</dbReference>
<protein>
    <submittedName>
        <fullName evidence="1">Uncharacterized protein</fullName>
    </submittedName>
</protein>
<evidence type="ECO:0000313" key="1">
    <source>
        <dbReference type="EMBL" id="EDX77486.1"/>
    </source>
</evidence>
<dbReference type="STRING" id="118168.MC7420_623"/>
<dbReference type="AlphaFoldDB" id="B4VLG2"/>
<name>B4VLG2_9CYAN</name>
<evidence type="ECO:0000313" key="2">
    <source>
        <dbReference type="Proteomes" id="UP000003835"/>
    </source>
</evidence>
<reference evidence="1 2" key="1">
    <citation type="submission" date="2008-07" db="EMBL/GenBank/DDBJ databases">
        <authorList>
            <person name="Tandeau de Marsac N."/>
            <person name="Ferriera S."/>
            <person name="Johnson J."/>
            <person name="Kravitz S."/>
            <person name="Beeson K."/>
            <person name="Sutton G."/>
            <person name="Rogers Y.-H."/>
            <person name="Friedman R."/>
            <person name="Frazier M."/>
            <person name="Venter J.C."/>
        </authorList>
    </citation>
    <scope>NUCLEOTIDE SEQUENCE [LARGE SCALE GENOMIC DNA]</scope>
    <source>
        <strain evidence="1 2">PCC 7420</strain>
    </source>
</reference>
<dbReference type="Proteomes" id="UP000003835">
    <property type="component" value="Unassembled WGS sequence"/>
</dbReference>
<proteinExistence type="predicted"/>
<organism evidence="1 2">
    <name type="scientific">Coleofasciculus chthonoplastes PCC 7420</name>
    <dbReference type="NCBI Taxonomy" id="118168"/>
    <lineage>
        <taxon>Bacteria</taxon>
        <taxon>Bacillati</taxon>
        <taxon>Cyanobacteriota</taxon>
        <taxon>Cyanophyceae</taxon>
        <taxon>Coleofasciculales</taxon>
        <taxon>Coleofasciculaceae</taxon>
        <taxon>Coleofasciculus</taxon>
    </lineage>
</organism>
<keyword evidence="2" id="KW-1185">Reference proteome</keyword>